<dbReference type="AlphaFoldDB" id="A0A8R7UHA1"/>
<dbReference type="PANTHER" id="PTHR46642">
    <property type="entry name" value="DUAL SPECIFICITY PHOSPHATASE, SUBGROUP, CATALYTIC DOMAIN"/>
    <property type="match status" value="1"/>
</dbReference>
<keyword evidence="2" id="KW-0904">Protein phosphatase</keyword>
<sequence>MGRGSIPIAPARLPTTAGRIASTVSFSTSECRKDLAIMAATANASCLPASSRLPASGAGIRNRGRLPMAAVGCTAGRGGVHLRSAWPLLCTSSSAASGARGSGKMEDYNTAMKRMMRNPYEYHHDLGMNYAVISDSLIVGSQPQKPDDIDHLKNEENVAYILCLQQDKDIEYWGIDFEAVVTRCKELGIQHMRRPAVDFDPDSLRKQLPKAVSALEWAISQGKGRVYIHCTAGLGRAPAVAISYMFWFENMDLNTAYEKLTSVRPCGPSKKAIRSATYDLAKSDPNKEAFETLPERAFEGISVSERKLIQDRVRSLHKA</sequence>
<dbReference type="Proteomes" id="UP000015106">
    <property type="component" value="Chromosome 5"/>
</dbReference>
<proteinExistence type="predicted"/>
<keyword evidence="1" id="KW-0378">Hydrolase</keyword>
<feature type="domain" description="Tyrosine specific protein phosphatases" evidence="5">
    <location>
        <begin position="206"/>
        <end position="265"/>
    </location>
</feature>
<dbReference type="InterPro" id="IPR029021">
    <property type="entry name" value="Prot-tyrosine_phosphatase-like"/>
</dbReference>
<dbReference type="GO" id="GO:0009507">
    <property type="term" value="C:chloroplast"/>
    <property type="evidence" value="ECO:0007669"/>
    <property type="project" value="EnsemblPlants"/>
</dbReference>
<dbReference type="Pfam" id="PF00782">
    <property type="entry name" value="DSPc"/>
    <property type="match status" value="1"/>
</dbReference>
<dbReference type="FunFam" id="3.90.190.10:FF:000075">
    <property type="entry name" value="Phosphoglucan phosphatase LSF2, chloroplastic"/>
    <property type="match status" value="1"/>
</dbReference>
<evidence type="ECO:0000313" key="7">
    <source>
        <dbReference type="Proteomes" id="UP000015106"/>
    </source>
</evidence>
<dbReference type="InterPro" id="IPR020422">
    <property type="entry name" value="TYR_PHOSPHATASE_DUAL_dom"/>
</dbReference>
<dbReference type="Gramene" id="TuG1812G0500001772.01.T01">
    <property type="protein sequence ID" value="TuG1812G0500001772.01.T01"/>
    <property type="gene ID" value="TuG1812G0500001772.01"/>
</dbReference>
<dbReference type="GO" id="GO:2001070">
    <property type="term" value="F:starch binding"/>
    <property type="evidence" value="ECO:0007669"/>
    <property type="project" value="EnsemblPlants"/>
</dbReference>
<feature type="domain" description="Tyrosine-protein phosphatase" evidence="4">
    <location>
        <begin position="129"/>
        <end position="286"/>
    </location>
</feature>
<dbReference type="OrthoDB" id="273181at2759"/>
<dbReference type="RefSeq" id="XP_048529496.1">
    <property type="nucleotide sequence ID" value="XM_048673539.1"/>
</dbReference>
<dbReference type="GeneID" id="125508752"/>
<dbReference type="GO" id="GO:0004721">
    <property type="term" value="F:phosphoprotein phosphatase activity"/>
    <property type="evidence" value="ECO:0007669"/>
    <property type="project" value="UniProtKB-KW"/>
</dbReference>
<dbReference type="PROSITE" id="PS50054">
    <property type="entry name" value="TYR_PHOSPHATASE_DUAL"/>
    <property type="match status" value="1"/>
</dbReference>
<dbReference type="GO" id="GO:0005983">
    <property type="term" value="P:starch catabolic process"/>
    <property type="evidence" value="ECO:0007669"/>
    <property type="project" value="EnsemblPlants"/>
</dbReference>
<dbReference type="InterPro" id="IPR052832">
    <property type="entry name" value="Starch-Glucan_Phosphatase"/>
</dbReference>
<keyword evidence="3" id="KW-0119">Carbohydrate metabolism</keyword>
<evidence type="ECO:0000313" key="6">
    <source>
        <dbReference type="EnsemblPlants" id="TuG1812G0500001772.01.T01"/>
    </source>
</evidence>
<reference evidence="7" key="1">
    <citation type="journal article" date="2013" name="Nature">
        <title>Draft genome of the wheat A-genome progenitor Triticum urartu.</title>
        <authorList>
            <person name="Ling H.Q."/>
            <person name="Zhao S."/>
            <person name="Liu D."/>
            <person name="Wang J."/>
            <person name="Sun H."/>
            <person name="Zhang C."/>
            <person name="Fan H."/>
            <person name="Li D."/>
            <person name="Dong L."/>
            <person name="Tao Y."/>
            <person name="Gao C."/>
            <person name="Wu H."/>
            <person name="Li Y."/>
            <person name="Cui Y."/>
            <person name="Guo X."/>
            <person name="Zheng S."/>
            <person name="Wang B."/>
            <person name="Yu K."/>
            <person name="Liang Q."/>
            <person name="Yang W."/>
            <person name="Lou X."/>
            <person name="Chen J."/>
            <person name="Feng M."/>
            <person name="Jian J."/>
            <person name="Zhang X."/>
            <person name="Luo G."/>
            <person name="Jiang Y."/>
            <person name="Liu J."/>
            <person name="Wang Z."/>
            <person name="Sha Y."/>
            <person name="Zhang B."/>
            <person name="Wu H."/>
            <person name="Tang D."/>
            <person name="Shen Q."/>
            <person name="Xue P."/>
            <person name="Zou S."/>
            <person name="Wang X."/>
            <person name="Liu X."/>
            <person name="Wang F."/>
            <person name="Yang Y."/>
            <person name="An X."/>
            <person name="Dong Z."/>
            <person name="Zhang K."/>
            <person name="Zhang X."/>
            <person name="Luo M.C."/>
            <person name="Dvorak J."/>
            <person name="Tong Y."/>
            <person name="Wang J."/>
            <person name="Yang H."/>
            <person name="Li Z."/>
            <person name="Wang D."/>
            <person name="Zhang A."/>
            <person name="Wang J."/>
        </authorList>
    </citation>
    <scope>NUCLEOTIDE SEQUENCE</scope>
    <source>
        <strain evidence="7">cv. G1812</strain>
    </source>
</reference>
<dbReference type="InterPro" id="IPR045204">
    <property type="entry name" value="DSP_laforin-like"/>
</dbReference>
<accession>A0A8R7UHA1</accession>
<name>A0A8R7UHA1_TRIUA</name>
<dbReference type="SUPFAM" id="SSF52799">
    <property type="entry name" value="(Phosphotyrosine protein) phosphatases II"/>
    <property type="match status" value="1"/>
</dbReference>
<dbReference type="EnsemblPlants" id="TuG1812G0500001772.01.T01">
    <property type="protein sequence ID" value="TuG1812G0500001772.01.T01"/>
    <property type="gene ID" value="TuG1812G0500001772.01"/>
</dbReference>
<dbReference type="PROSITE" id="PS50056">
    <property type="entry name" value="TYR_PHOSPHATASE_2"/>
    <property type="match status" value="1"/>
</dbReference>
<reference evidence="6" key="2">
    <citation type="submission" date="2018-03" db="EMBL/GenBank/DDBJ databases">
        <title>The Triticum urartu genome reveals the dynamic nature of wheat genome evolution.</title>
        <authorList>
            <person name="Ling H."/>
            <person name="Ma B."/>
            <person name="Shi X."/>
            <person name="Liu H."/>
            <person name="Dong L."/>
            <person name="Sun H."/>
            <person name="Cao Y."/>
            <person name="Gao Q."/>
            <person name="Zheng S."/>
            <person name="Li Y."/>
            <person name="Yu Y."/>
            <person name="Du H."/>
            <person name="Qi M."/>
            <person name="Li Y."/>
            <person name="Yu H."/>
            <person name="Cui Y."/>
            <person name="Wang N."/>
            <person name="Chen C."/>
            <person name="Wu H."/>
            <person name="Zhao Y."/>
            <person name="Zhang J."/>
            <person name="Li Y."/>
            <person name="Zhou W."/>
            <person name="Zhang B."/>
            <person name="Hu W."/>
            <person name="Eijk M."/>
            <person name="Tang J."/>
            <person name="Witsenboer H."/>
            <person name="Zhao S."/>
            <person name="Li Z."/>
            <person name="Zhang A."/>
            <person name="Wang D."/>
            <person name="Liang C."/>
        </authorList>
    </citation>
    <scope>NUCLEOTIDE SEQUENCE [LARGE SCALE GENOMIC DNA]</scope>
    <source>
        <strain evidence="6">cv. G1812</strain>
    </source>
</reference>
<dbReference type="InterPro" id="IPR000387">
    <property type="entry name" value="Tyr_Pase_dom"/>
</dbReference>
<dbReference type="SMART" id="SM00195">
    <property type="entry name" value="DSPc"/>
    <property type="match status" value="1"/>
</dbReference>
<dbReference type="KEGG" id="tua:125508752"/>
<organism evidence="6 7">
    <name type="scientific">Triticum urartu</name>
    <name type="common">Red wild einkorn</name>
    <name type="synonym">Crithodium urartu</name>
    <dbReference type="NCBI Taxonomy" id="4572"/>
    <lineage>
        <taxon>Eukaryota</taxon>
        <taxon>Viridiplantae</taxon>
        <taxon>Streptophyta</taxon>
        <taxon>Embryophyta</taxon>
        <taxon>Tracheophyta</taxon>
        <taxon>Spermatophyta</taxon>
        <taxon>Magnoliopsida</taxon>
        <taxon>Liliopsida</taxon>
        <taxon>Poales</taxon>
        <taxon>Poaceae</taxon>
        <taxon>BOP clade</taxon>
        <taxon>Pooideae</taxon>
        <taxon>Triticodae</taxon>
        <taxon>Triticeae</taxon>
        <taxon>Triticinae</taxon>
        <taxon>Triticum</taxon>
    </lineage>
</organism>
<protein>
    <recommendedName>
        <fullName evidence="8">Phosphoglucan phosphatase LSF2, chloroplastic</fullName>
    </recommendedName>
</protein>
<evidence type="ECO:0000256" key="3">
    <source>
        <dbReference type="ARBA" id="ARBA00023277"/>
    </source>
</evidence>
<reference evidence="6" key="3">
    <citation type="submission" date="2022-06" db="UniProtKB">
        <authorList>
            <consortium name="EnsemblPlants"/>
        </authorList>
    </citation>
    <scope>IDENTIFICATION</scope>
</reference>
<evidence type="ECO:0000259" key="5">
    <source>
        <dbReference type="PROSITE" id="PS50056"/>
    </source>
</evidence>
<dbReference type="GO" id="GO:0050308">
    <property type="term" value="F:sugar-phosphatase activity"/>
    <property type="evidence" value="ECO:0007669"/>
    <property type="project" value="EnsemblPlants"/>
</dbReference>
<evidence type="ECO:0000259" key="4">
    <source>
        <dbReference type="PROSITE" id="PS50054"/>
    </source>
</evidence>
<dbReference type="Gene3D" id="3.90.190.10">
    <property type="entry name" value="Protein tyrosine phosphatase superfamily"/>
    <property type="match status" value="1"/>
</dbReference>
<gene>
    <name evidence="6" type="primary">LOC125508752</name>
</gene>
<evidence type="ECO:0008006" key="8">
    <source>
        <dbReference type="Google" id="ProtNLM"/>
    </source>
</evidence>
<evidence type="ECO:0000256" key="1">
    <source>
        <dbReference type="ARBA" id="ARBA00022801"/>
    </source>
</evidence>
<dbReference type="InterPro" id="IPR000340">
    <property type="entry name" value="Dual-sp_phosphatase_cat-dom"/>
</dbReference>
<evidence type="ECO:0000256" key="2">
    <source>
        <dbReference type="ARBA" id="ARBA00022912"/>
    </source>
</evidence>
<keyword evidence="7" id="KW-1185">Reference proteome</keyword>
<dbReference type="PANTHER" id="PTHR46642:SF2">
    <property type="entry name" value="PHOSPHOGLUCAN PHOSPHATASE LSF2, CHLOROPLASTIC"/>
    <property type="match status" value="1"/>
</dbReference>
<dbReference type="CDD" id="cd14526">
    <property type="entry name" value="DSP_laforin-like"/>
    <property type="match status" value="1"/>
</dbReference>